<name>A0A6J8E8L2_MYTCO</name>
<evidence type="ECO:0000256" key="1">
    <source>
        <dbReference type="SAM" id="MobiDB-lite"/>
    </source>
</evidence>
<dbReference type="EMBL" id="CACVKT020008627">
    <property type="protein sequence ID" value="CAC5416343.1"/>
    <property type="molecule type" value="Genomic_DNA"/>
</dbReference>
<accession>A0A6J8E8L2</accession>
<keyword evidence="3" id="KW-1185">Reference proteome</keyword>
<sequence length="174" mass="19603">MSAMSYMVVGLQASKAVAIVCHIKSQTSNSPHHIKLHMETANAGLIFNRQLETSKVIVFAEDLPKLDFLQILEGTSNIKLIDPQKWSQYSTRKKQACTTEKVMSRNGSLENNDNSTSTPKLMPGQNKEYTTPDEAFNALRSNERRINSMAIKQIVENIRKLADLQTIDLSLYFV</sequence>
<reference evidence="2 3" key="1">
    <citation type="submission" date="2020-06" db="EMBL/GenBank/DDBJ databases">
        <authorList>
            <person name="Li R."/>
            <person name="Bekaert M."/>
        </authorList>
    </citation>
    <scope>NUCLEOTIDE SEQUENCE [LARGE SCALE GENOMIC DNA]</scope>
    <source>
        <strain evidence="3">wild</strain>
    </source>
</reference>
<protein>
    <submittedName>
        <fullName evidence="2">Uncharacterized protein</fullName>
    </submittedName>
</protein>
<dbReference type="Proteomes" id="UP000507470">
    <property type="component" value="Unassembled WGS sequence"/>
</dbReference>
<dbReference type="AlphaFoldDB" id="A0A6J8E8L2"/>
<feature type="compositionally biased region" description="Polar residues" evidence="1">
    <location>
        <begin position="105"/>
        <end position="119"/>
    </location>
</feature>
<gene>
    <name evidence="2" type="ORF">MCOR_48978</name>
</gene>
<feature type="region of interest" description="Disordered" evidence="1">
    <location>
        <begin position="101"/>
        <end position="130"/>
    </location>
</feature>
<evidence type="ECO:0000313" key="3">
    <source>
        <dbReference type="Proteomes" id="UP000507470"/>
    </source>
</evidence>
<proteinExistence type="predicted"/>
<evidence type="ECO:0000313" key="2">
    <source>
        <dbReference type="EMBL" id="CAC5416343.1"/>
    </source>
</evidence>
<organism evidence="2 3">
    <name type="scientific">Mytilus coruscus</name>
    <name type="common">Sea mussel</name>
    <dbReference type="NCBI Taxonomy" id="42192"/>
    <lineage>
        <taxon>Eukaryota</taxon>
        <taxon>Metazoa</taxon>
        <taxon>Spiralia</taxon>
        <taxon>Lophotrochozoa</taxon>
        <taxon>Mollusca</taxon>
        <taxon>Bivalvia</taxon>
        <taxon>Autobranchia</taxon>
        <taxon>Pteriomorphia</taxon>
        <taxon>Mytilida</taxon>
        <taxon>Mytiloidea</taxon>
        <taxon>Mytilidae</taxon>
        <taxon>Mytilinae</taxon>
        <taxon>Mytilus</taxon>
    </lineage>
</organism>